<keyword evidence="5" id="KW-1185">Reference proteome</keyword>
<dbReference type="InterPro" id="IPR002594">
    <property type="entry name" value="GH12"/>
</dbReference>
<dbReference type="InterPro" id="IPR013319">
    <property type="entry name" value="GH11/12"/>
</dbReference>
<dbReference type="PANTHER" id="PTHR34002">
    <property type="entry name" value="BLR1656 PROTEIN"/>
    <property type="match status" value="1"/>
</dbReference>
<dbReference type="InParanoid" id="A0A316YLX2"/>
<keyword evidence="2" id="KW-0119">Carbohydrate metabolism</keyword>
<dbReference type="AlphaFoldDB" id="A0A316YLX2"/>
<keyword evidence="3" id="KW-0732">Signal</keyword>
<keyword evidence="2" id="KW-0326">Glycosidase</keyword>
<feature type="signal peptide" evidence="3">
    <location>
        <begin position="1"/>
        <end position="23"/>
    </location>
</feature>
<dbReference type="GeneID" id="37046029"/>
<dbReference type="GO" id="GO:0008810">
    <property type="term" value="F:cellulase activity"/>
    <property type="evidence" value="ECO:0007669"/>
    <property type="project" value="InterPro"/>
</dbReference>
<feature type="chain" id="PRO_5016267752" evidence="3">
    <location>
        <begin position="24"/>
        <end position="297"/>
    </location>
</feature>
<organism evidence="4 5">
    <name type="scientific">Acaromyces ingoldii</name>
    <dbReference type="NCBI Taxonomy" id="215250"/>
    <lineage>
        <taxon>Eukaryota</taxon>
        <taxon>Fungi</taxon>
        <taxon>Dikarya</taxon>
        <taxon>Basidiomycota</taxon>
        <taxon>Ustilaginomycotina</taxon>
        <taxon>Exobasidiomycetes</taxon>
        <taxon>Exobasidiales</taxon>
        <taxon>Cryptobasidiaceae</taxon>
        <taxon>Acaromyces</taxon>
    </lineage>
</organism>
<sequence>MSRTFVFFHSLAFAFALFSSISAIQFPDSIQTDRSQLAPSHFMGDHKIQAYRYKHNRKRPKQASTTPLKKLCDQWDKYGGPDDSGASGYMIYNNLWGMNYGQGRQCTYLWSINRHGVRWSSEWTWYDGPYNVKSYANVQKIFKPMYIGQVGTIETQWTWSYETPRGDAVANVAYDMMTALYSNGRKYEIMVWLAQIGQAGPISTSGEEPETVFIHNVQFYLYHGRPPGLNTYSFVPVEKTWLRNFKGDLAEFLFHLVWAGKLPTDALLETIGAGSEPFVGTDAKFTTEFISIDIEPK</sequence>
<proteinExistence type="inferred from homology"/>
<evidence type="ECO:0000256" key="1">
    <source>
        <dbReference type="ARBA" id="ARBA00005519"/>
    </source>
</evidence>
<dbReference type="Proteomes" id="UP000245768">
    <property type="component" value="Unassembled WGS sequence"/>
</dbReference>
<dbReference type="InterPro" id="IPR013320">
    <property type="entry name" value="ConA-like_dom_sf"/>
</dbReference>
<dbReference type="SUPFAM" id="SSF49899">
    <property type="entry name" value="Concanavalin A-like lectins/glucanases"/>
    <property type="match status" value="1"/>
</dbReference>
<gene>
    <name evidence="4" type="ORF">FA10DRAFT_286968</name>
</gene>
<evidence type="ECO:0000256" key="3">
    <source>
        <dbReference type="SAM" id="SignalP"/>
    </source>
</evidence>
<keyword evidence="2" id="KW-0378">Hydrolase</keyword>
<name>A0A316YLX2_9BASI</name>
<accession>A0A316YLX2</accession>
<keyword evidence="4" id="KW-0430">Lectin</keyword>
<dbReference type="OrthoDB" id="89349at2759"/>
<reference evidence="4 5" key="1">
    <citation type="journal article" date="2018" name="Mol. Biol. Evol.">
        <title>Broad Genomic Sampling Reveals a Smut Pathogenic Ancestry of the Fungal Clade Ustilaginomycotina.</title>
        <authorList>
            <person name="Kijpornyongpan T."/>
            <person name="Mondo S.J."/>
            <person name="Barry K."/>
            <person name="Sandor L."/>
            <person name="Lee J."/>
            <person name="Lipzen A."/>
            <person name="Pangilinan J."/>
            <person name="LaButti K."/>
            <person name="Hainaut M."/>
            <person name="Henrissat B."/>
            <person name="Grigoriev I.V."/>
            <person name="Spatafora J.W."/>
            <person name="Aime M.C."/>
        </authorList>
    </citation>
    <scope>NUCLEOTIDE SEQUENCE [LARGE SCALE GENOMIC DNA]</scope>
    <source>
        <strain evidence="4 5">MCA 4198</strain>
    </source>
</reference>
<dbReference type="PANTHER" id="PTHR34002:SF9">
    <property type="entry name" value="XYLOGLUCAN-SPECIFIC ENDO-BETA-1,4-GLUCANASE A"/>
    <property type="match status" value="1"/>
</dbReference>
<dbReference type="Pfam" id="PF01670">
    <property type="entry name" value="Glyco_hydro_12"/>
    <property type="match status" value="1"/>
</dbReference>
<dbReference type="STRING" id="215250.A0A316YLX2"/>
<evidence type="ECO:0000313" key="5">
    <source>
        <dbReference type="Proteomes" id="UP000245768"/>
    </source>
</evidence>
<dbReference type="Gene3D" id="2.60.120.180">
    <property type="match status" value="1"/>
</dbReference>
<dbReference type="EMBL" id="KZ819637">
    <property type="protein sequence ID" value="PWN89073.1"/>
    <property type="molecule type" value="Genomic_DNA"/>
</dbReference>
<evidence type="ECO:0000313" key="4">
    <source>
        <dbReference type="EMBL" id="PWN89073.1"/>
    </source>
</evidence>
<dbReference type="GO" id="GO:0000272">
    <property type="term" value="P:polysaccharide catabolic process"/>
    <property type="evidence" value="ECO:0007669"/>
    <property type="project" value="UniProtKB-KW"/>
</dbReference>
<evidence type="ECO:0000256" key="2">
    <source>
        <dbReference type="RuleBase" id="RU361163"/>
    </source>
</evidence>
<dbReference type="GO" id="GO:0030246">
    <property type="term" value="F:carbohydrate binding"/>
    <property type="evidence" value="ECO:0007669"/>
    <property type="project" value="UniProtKB-KW"/>
</dbReference>
<comment type="similarity">
    <text evidence="1 2">Belongs to the glycosyl hydrolase 12 (cellulase H) family.</text>
</comment>
<keyword evidence="2" id="KW-0624">Polysaccharide degradation</keyword>
<dbReference type="RefSeq" id="XP_025376271.1">
    <property type="nucleotide sequence ID" value="XM_025524113.1"/>
</dbReference>
<protein>
    <submittedName>
        <fullName evidence="4">Concanavalin A-like lectin/glucanase</fullName>
    </submittedName>
</protein>